<feature type="domain" description="EF hand associated type-2" evidence="13">
    <location>
        <begin position="224"/>
        <end position="303"/>
    </location>
</feature>
<dbReference type="EMBL" id="CAJZBQ010000028">
    <property type="protein sequence ID" value="CAG9321378.1"/>
    <property type="molecule type" value="Genomic_DNA"/>
</dbReference>
<feature type="domain" description="Mitochondrial Rho GTPase 1/3 EF hand associated type-1" evidence="12">
    <location>
        <begin position="354"/>
        <end position="410"/>
    </location>
</feature>
<dbReference type="AlphaFoldDB" id="A0AAU9JCR2"/>
<dbReference type="Pfam" id="PF08355">
    <property type="entry name" value="EF_assoc_1"/>
    <property type="match status" value="1"/>
</dbReference>
<dbReference type="InterPro" id="IPR013566">
    <property type="entry name" value="EF_hand_assoc_1"/>
</dbReference>
<evidence type="ECO:0000256" key="10">
    <source>
        <dbReference type="PIRNR" id="PIRNR037488"/>
    </source>
</evidence>
<dbReference type="SMART" id="SM00175">
    <property type="entry name" value="RAB"/>
    <property type="match status" value="1"/>
</dbReference>
<comment type="caution">
    <text evidence="14">The sequence shown here is derived from an EMBL/GenBank/DDBJ whole genome shotgun (WGS) entry which is preliminary data.</text>
</comment>
<dbReference type="InterPro" id="IPR003578">
    <property type="entry name" value="Small_GTPase_Rho"/>
</dbReference>
<evidence type="ECO:0000259" key="12">
    <source>
        <dbReference type="Pfam" id="PF08355"/>
    </source>
</evidence>
<keyword evidence="8 10" id="KW-0342">GTP-binding</keyword>
<dbReference type="Gene3D" id="3.40.50.300">
    <property type="entry name" value="P-loop containing nucleotide triphosphate hydrolases"/>
    <property type="match status" value="1"/>
</dbReference>
<protein>
    <recommendedName>
        <fullName evidence="10">Mitochondrial Rho GTPase</fullName>
        <ecNumber evidence="10">3.6.5.-</ecNumber>
    </recommendedName>
</protein>
<evidence type="ECO:0000256" key="1">
    <source>
        <dbReference type="ARBA" id="ARBA00004200"/>
    </source>
</evidence>
<dbReference type="Pfam" id="PF08356">
    <property type="entry name" value="EF_assoc_2"/>
    <property type="match status" value="1"/>
</dbReference>
<comment type="function">
    <text evidence="10">Mitochondrial GTPase involved in mitochondrial trafficking. Probably involved in control of anterograde transport of mitochondria and their subcellular distribution.</text>
</comment>
<keyword evidence="4 10" id="KW-0547">Nucleotide-binding</keyword>
<proteinExistence type="inferred from homology"/>
<dbReference type="PANTHER" id="PTHR24072">
    <property type="entry name" value="RHO FAMILY GTPASE"/>
    <property type="match status" value="1"/>
</dbReference>
<evidence type="ECO:0000313" key="14">
    <source>
        <dbReference type="EMBL" id="CAG9321378.1"/>
    </source>
</evidence>
<evidence type="ECO:0000259" key="13">
    <source>
        <dbReference type="Pfam" id="PF08356"/>
    </source>
</evidence>
<evidence type="ECO:0000256" key="11">
    <source>
        <dbReference type="SAM" id="Phobius"/>
    </source>
</evidence>
<dbReference type="EC" id="3.6.5.-" evidence="10"/>
<keyword evidence="3 11" id="KW-0812">Transmembrane</keyword>
<keyword evidence="10" id="KW-0378">Hydrolase</keyword>
<feature type="transmembrane region" description="Helical" evidence="11">
    <location>
        <begin position="580"/>
        <end position="598"/>
    </location>
</feature>
<dbReference type="GO" id="GO:0007264">
    <property type="term" value="P:small GTPase-mediated signal transduction"/>
    <property type="evidence" value="ECO:0007669"/>
    <property type="project" value="InterPro"/>
</dbReference>
<dbReference type="SUPFAM" id="SSF47473">
    <property type="entry name" value="EF-hand"/>
    <property type="match status" value="1"/>
</dbReference>
<comment type="similarity">
    <text evidence="2 10">Belongs to the mitochondrial Rho GTPase family.</text>
</comment>
<dbReference type="GO" id="GO:0005525">
    <property type="term" value="F:GTP binding"/>
    <property type="evidence" value="ECO:0007669"/>
    <property type="project" value="UniProtKB-KW"/>
</dbReference>
<evidence type="ECO:0000256" key="6">
    <source>
        <dbReference type="ARBA" id="ARBA00022989"/>
    </source>
</evidence>
<dbReference type="InterPro" id="IPR011992">
    <property type="entry name" value="EF-hand-dom_pair"/>
</dbReference>
<name>A0AAU9JCR2_9CILI</name>
<dbReference type="SMART" id="SM00174">
    <property type="entry name" value="RHO"/>
    <property type="match status" value="1"/>
</dbReference>
<dbReference type="InterPro" id="IPR021181">
    <property type="entry name" value="Miro"/>
</dbReference>
<sequence>MKDDIRVLVLGDEKVGKTSIIKALISDQLPLEIPAVHPPVKFPKEYCLDNCSVTVVDSLYRRDQETDDTLIEEISKANSILLVYDVTMTDTIDRLGSFWMDFISNHSDAPIILVGNKADLKTDQSTAEQFEDIMRPLAKDYKQCTISIEVSAKTLVSLHDLFLCAQRVVLYPTSPLYESVSRQLTPEFERALGLIFRRCDKDQDFYLNDYELANMHSEVFQNHLIQNDMDHIKEVVREKCGEGVTDKGMNFHGFLHLQKMLIQRLKLNVCWTLLRYFGFNDKLELEINFTITKKPTESIELSRNSINFLIAVFKQYARNDLLTYEDLLSIFSTLECPPWAPTRIDEQAWLSIERFVAMTPDFCVTLSSWLALWHMLTLLDYENSLKYLVHIGFSYNYEDAFIVTKERDVTDFSQRRVFCGFVLGETGVGKTSLLNSLLEKEFNPNQMPSTLPNMVSRIIEDTSSQLLESKCLVLIEYPTVALEEMKNNLDLCDVAIILQDGTRESQEFIANELLLPELLPRIRVNTKSDYPMKLTIDLSKERPVGLFTEIVNIAIKPMNGLEDHVRREIKKSMQEKRMSAALKIGIVVAVFVSGIAIMRKYFPR</sequence>
<dbReference type="InterPro" id="IPR001806">
    <property type="entry name" value="Small_GTPase"/>
</dbReference>
<dbReference type="SMART" id="SM00173">
    <property type="entry name" value="RAS"/>
    <property type="match status" value="1"/>
</dbReference>
<dbReference type="SUPFAM" id="SSF52540">
    <property type="entry name" value="P-loop containing nucleoside triphosphate hydrolases"/>
    <property type="match status" value="2"/>
</dbReference>
<organism evidence="14 15">
    <name type="scientific">Blepharisma stoltei</name>
    <dbReference type="NCBI Taxonomy" id="1481888"/>
    <lineage>
        <taxon>Eukaryota</taxon>
        <taxon>Sar</taxon>
        <taxon>Alveolata</taxon>
        <taxon>Ciliophora</taxon>
        <taxon>Postciliodesmatophora</taxon>
        <taxon>Heterotrichea</taxon>
        <taxon>Heterotrichida</taxon>
        <taxon>Blepharismidae</taxon>
        <taxon>Blepharisma</taxon>
    </lineage>
</organism>
<evidence type="ECO:0000256" key="9">
    <source>
        <dbReference type="ARBA" id="ARBA00023136"/>
    </source>
</evidence>
<dbReference type="GO" id="GO:0007005">
    <property type="term" value="P:mitochondrion organization"/>
    <property type="evidence" value="ECO:0007669"/>
    <property type="project" value="InterPro"/>
</dbReference>
<comment type="subcellular location">
    <subcellularLocation>
        <location evidence="1 10">Mitochondrion outer membrane</location>
        <topology evidence="1 10">Single-pass type IV membrane protein</topology>
    </subcellularLocation>
</comment>
<evidence type="ECO:0000256" key="4">
    <source>
        <dbReference type="ARBA" id="ARBA00022741"/>
    </source>
</evidence>
<dbReference type="Gene3D" id="1.10.238.10">
    <property type="entry name" value="EF-hand"/>
    <property type="match status" value="2"/>
</dbReference>
<keyword evidence="9 10" id="KW-0472">Membrane</keyword>
<dbReference type="GO" id="GO:0003924">
    <property type="term" value="F:GTPase activity"/>
    <property type="evidence" value="ECO:0007669"/>
    <property type="project" value="InterPro"/>
</dbReference>
<keyword evidence="6 11" id="KW-1133">Transmembrane helix</keyword>
<dbReference type="InterPro" id="IPR013567">
    <property type="entry name" value="EF_hand_assoc_2"/>
</dbReference>
<dbReference type="PROSITE" id="PS51419">
    <property type="entry name" value="RAB"/>
    <property type="match status" value="1"/>
</dbReference>
<keyword evidence="15" id="KW-1185">Reference proteome</keyword>
<evidence type="ECO:0000256" key="5">
    <source>
        <dbReference type="ARBA" id="ARBA00022787"/>
    </source>
</evidence>
<dbReference type="InterPro" id="IPR027417">
    <property type="entry name" value="P-loop_NTPase"/>
</dbReference>
<dbReference type="PIRSF" id="PIRSF037488">
    <property type="entry name" value="Mt_Rho_GTPase"/>
    <property type="match status" value="1"/>
</dbReference>
<keyword evidence="7 10" id="KW-0496">Mitochondrion</keyword>
<evidence type="ECO:0000313" key="15">
    <source>
        <dbReference type="Proteomes" id="UP001162131"/>
    </source>
</evidence>
<dbReference type="PRINTS" id="PR00449">
    <property type="entry name" value="RASTRNSFRMNG"/>
</dbReference>
<evidence type="ECO:0000256" key="3">
    <source>
        <dbReference type="ARBA" id="ARBA00022692"/>
    </source>
</evidence>
<reference evidence="14" key="1">
    <citation type="submission" date="2021-09" db="EMBL/GenBank/DDBJ databases">
        <authorList>
            <consortium name="AG Swart"/>
            <person name="Singh M."/>
            <person name="Singh A."/>
            <person name="Seah K."/>
            <person name="Emmerich C."/>
        </authorList>
    </citation>
    <scope>NUCLEOTIDE SEQUENCE</scope>
    <source>
        <strain evidence="14">ATCC30299</strain>
    </source>
</reference>
<gene>
    <name evidence="14" type="ORF">BSTOLATCC_MIC28661</name>
</gene>
<dbReference type="Pfam" id="PF00071">
    <property type="entry name" value="Ras"/>
    <property type="match status" value="1"/>
</dbReference>
<dbReference type="GO" id="GO:0005741">
    <property type="term" value="C:mitochondrial outer membrane"/>
    <property type="evidence" value="ECO:0007669"/>
    <property type="project" value="UniProtKB-SubCell"/>
</dbReference>
<dbReference type="Proteomes" id="UP001162131">
    <property type="component" value="Unassembled WGS sequence"/>
</dbReference>
<evidence type="ECO:0000256" key="7">
    <source>
        <dbReference type="ARBA" id="ARBA00023128"/>
    </source>
</evidence>
<evidence type="ECO:0000256" key="2">
    <source>
        <dbReference type="ARBA" id="ARBA00007981"/>
    </source>
</evidence>
<dbReference type="GO" id="GO:0005509">
    <property type="term" value="F:calcium ion binding"/>
    <property type="evidence" value="ECO:0007669"/>
    <property type="project" value="InterPro"/>
</dbReference>
<accession>A0AAU9JCR2</accession>
<evidence type="ECO:0000256" key="8">
    <source>
        <dbReference type="ARBA" id="ARBA00023134"/>
    </source>
</evidence>
<keyword evidence="10" id="KW-0106">Calcium</keyword>
<keyword evidence="5 10" id="KW-1000">Mitochondrion outer membrane</keyword>